<dbReference type="InterPro" id="IPR000276">
    <property type="entry name" value="GPCR_Rhodpsn"/>
</dbReference>
<feature type="region of interest" description="Disordered" evidence="11">
    <location>
        <begin position="942"/>
        <end position="973"/>
    </location>
</feature>
<evidence type="ECO:0000256" key="7">
    <source>
        <dbReference type="ARBA" id="ARBA00023040"/>
    </source>
</evidence>
<evidence type="ECO:0000256" key="10">
    <source>
        <dbReference type="ARBA" id="ARBA00023224"/>
    </source>
</evidence>
<dbReference type="AlphaFoldDB" id="A0A4U5NZ86"/>
<feature type="compositionally biased region" description="Low complexity" evidence="11">
    <location>
        <begin position="945"/>
        <end position="958"/>
    </location>
</feature>
<dbReference type="InterPro" id="IPR026906">
    <property type="entry name" value="LRR_5"/>
</dbReference>
<gene>
    <name evidence="15" type="ORF">L596_012960</name>
</gene>
<dbReference type="InterPro" id="IPR002131">
    <property type="entry name" value="Gphrmn_rcpt_fam"/>
</dbReference>
<evidence type="ECO:0000313" key="16">
    <source>
        <dbReference type="Proteomes" id="UP000298663"/>
    </source>
</evidence>
<dbReference type="PRINTS" id="PR00373">
    <property type="entry name" value="GLYCHORMONER"/>
</dbReference>
<sequence length="985" mass="110966">MSPLRLALLLLLVGLPLFVLADFHLFERSCRRAKKEDDGCFCVMHVSMSKCCCVGRQVKEIPTFRENLKFLFLHDVSLTNISATQFDNYTSLVELVISDSALEEVNAAAFDNLKSLMKISITNCPRLTTFNGTLLRTTPRLQSVVVKYTGLERSPSFEMLPDSGSRTVDVIDFSHNRLEYLESGLMKNVKAKTVRFNDNNLQAVGEDVFQDCQFVSLYLNDNEELSDISPDVFRNILEIQNLNMSNTAITILPTNGLTDKIQTLTLIKTHDLKVMPQVLTLTELHIAQFTYPYHCCLFKYASRILTNAFMDNKKIVVRQDCVRRFVGDKKMLRKRAIEAAVTTQASRKARNGDEDAFLNNLADWLKLELQEFQENSEENDTISDSGALDPVEFDTFADLPVGSVQVLAECESEIFEFDWTVNVTCTPQGDELNPCEDLVGYFWLRWVIWIMWTVGVVMNIVVLCFLWNIKQRNLRLHYFFMMNLSFADLLTGIYLAMLAIMDIRSSSQYYNYALDWQTGWGCWIAGFLSVLASELSIISMFLLAFEMWYNAKYAFFGKKMGPKLAYGLMFGGYIFSFTMAIGPWFGVSSYETSSICLPLSIDSIVDQAYLVVGLVFNSVAFIGVIMCYIMISFMLCNPNTPSRDEDTHIIAKMAILIGTDMACWMPTLFFGLTAALNHPLISLTNAKVFLIVFYPINSLCNPVLYCLATKVAKNKVQTKIKKFKQLQIHRSSVDWLKSFGSEKHLPKLNHFYHSNPPSERSSIPNGYDPSAKLLFITNPNSPDHTPRGSAGSITPTPRSPNPDDQEEFMPPKRNSIVSFQETVLVHSDNSMFTKRKSMGSIRQKVSAIPEMSDISENISENSAVSQPNAFPDEVYFPKRKAPRRASLQLVSKFIRSRRSKNRSIGADSGRGSSVTSTSSLLKERVSLTSADSCFTDDRGSFELTSFGSGSGSDTSSSSPLKIRNTKTPSLVITDHSREDDSILLK</sequence>
<keyword evidence="7" id="KW-0297">G-protein coupled receptor</keyword>
<comment type="subcellular location">
    <subcellularLocation>
        <location evidence="1">Cell membrane</location>
        <topology evidence="1">Multi-pass membrane protein</topology>
    </subcellularLocation>
</comment>
<evidence type="ECO:0000256" key="3">
    <source>
        <dbReference type="ARBA" id="ARBA00022614"/>
    </source>
</evidence>
<evidence type="ECO:0000256" key="13">
    <source>
        <dbReference type="SAM" id="SignalP"/>
    </source>
</evidence>
<feature type="signal peptide" evidence="13">
    <location>
        <begin position="1"/>
        <end position="21"/>
    </location>
</feature>
<dbReference type="SUPFAM" id="SSF52058">
    <property type="entry name" value="L domain-like"/>
    <property type="match status" value="1"/>
</dbReference>
<evidence type="ECO:0000256" key="1">
    <source>
        <dbReference type="ARBA" id="ARBA00004651"/>
    </source>
</evidence>
<dbReference type="EMBL" id="AZBU02000003">
    <property type="protein sequence ID" value="TKR88770.1"/>
    <property type="molecule type" value="Genomic_DNA"/>
</dbReference>
<feature type="region of interest" description="Disordered" evidence="11">
    <location>
        <begin position="898"/>
        <end position="918"/>
    </location>
</feature>
<feature type="region of interest" description="Disordered" evidence="11">
    <location>
        <begin position="774"/>
        <end position="810"/>
    </location>
</feature>
<accession>A0A4U5NZ86</accession>
<keyword evidence="13" id="KW-0732">Signal</keyword>
<evidence type="ECO:0000256" key="6">
    <source>
        <dbReference type="ARBA" id="ARBA00022989"/>
    </source>
</evidence>
<feature type="transmembrane region" description="Helical" evidence="12">
    <location>
        <begin position="688"/>
        <end position="708"/>
    </location>
</feature>
<dbReference type="InterPro" id="IPR032675">
    <property type="entry name" value="LRR_dom_sf"/>
</dbReference>
<feature type="transmembrane region" description="Helical" evidence="12">
    <location>
        <begin position="564"/>
        <end position="587"/>
    </location>
</feature>
<evidence type="ECO:0000313" key="15">
    <source>
        <dbReference type="EMBL" id="TKR88770.1"/>
    </source>
</evidence>
<keyword evidence="8 12" id="KW-0472">Membrane</keyword>
<evidence type="ECO:0000256" key="2">
    <source>
        <dbReference type="ARBA" id="ARBA00022475"/>
    </source>
</evidence>
<dbReference type="Gene3D" id="1.20.1070.10">
    <property type="entry name" value="Rhodopsin 7-helix transmembrane proteins"/>
    <property type="match status" value="1"/>
</dbReference>
<reference evidence="15 16" key="2">
    <citation type="journal article" date="2019" name="G3 (Bethesda)">
        <title>Hybrid Assembly of the Genome of the Entomopathogenic Nematode Steinernema carpocapsae Identifies the X-Chromosome.</title>
        <authorList>
            <person name="Serra L."/>
            <person name="Macchietto M."/>
            <person name="Macias-Munoz A."/>
            <person name="McGill C.J."/>
            <person name="Rodriguez I.M."/>
            <person name="Rodriguez B."/>
            <person name="Murad R."/>
            <person name="Mortazavi A."/>
        </authorList>
    </citation>
    <scope>NUCLEOTIDE SEQUENCE [LARGE SCALE GENOMIC DNA]</scope>
    <source>
        <strain evidence="15 16">ALL</strain>
    </source>
</reference>
<keyword evidence="6 12" id="KW-1133">Transmembrane helix</keyword>
<evidence type="ECO:0000256" key="5">
    <source>
        <dbReference type="ARBA" id="ARBA00022737"/>
    </source>
</evidence>
<evidence type="ECO:0000256" key="8">
    <source>
        <dbReference type="ARBA" id="ARBA00023136"/>
    </source>
</evidence>
<dbReference type="PANTHER" id="PTHR24372:SF74">
    <property type="entry name" value="LP13728P"/>
    <property type="match status" value="1"/>
</dbReference>
<proteinExistence type="predicted"/>
<keyword evidence="16" id="KW-1185">Reference proteome</keyword>
<dbReference type="SUPFAM" id="SSF81321">
    <property type="entry name" value="Family A G protein-coupled receptor-like"/>
    <property type="match status" value="1"/>
</dbReference>
<dbReference type="OrthoDB" id="5981530at2759"/>
<feature type="transmembrane region" description="Helical" evidence="12">
    <location>
        <begin position="443"/>
        <end position="466"/>
    </location>
</feature>
<feature type="chain" id="PRO_5020223567" description="G-protein coupled receptors family 1 profile domain-containing protein" evidence="13">
    <location>
        <begin position="22"/>
        <end position="985"/>
    </location>
</feature>
<evidence type="ECO:0000256" key="12">
    <source>
        <dbReference type="SAM" id="Phobius"/>
    </source>
</evidence>
<dbReference type="GO" id="GO:0005886">
    <property type="term" value="C:plasma membrane"/>
    <property type="evidence" value="ECO:0007669"/>
    <property type="project" value="UniProtKB-SubCell"/>
</dbReference>
<keyword evidence="9" id="KW-0675">Receptor</keyword>
<feature type="transmembrane region" description="Helical" evidence="12">
    <location>
        <begin position="520"/>
        <end position="543"/>
    </location>
</feature>
<feature type="transmembrane region" description="Helical" evidence="12">
    <location>
        <begin position="478"/>
        <end position="500"/>
    </location>
</feature>
<organism evidence="15 16">
    <name type="scientific">Steinernema carpocapsae</name>
    <name type="common">Entomopathogenic nematode</name>
    <dbReference type="NCBI Taxonomy" id="34508"/>
    <lineage>
        <taxon>Eukaryota</taxon>
        <taxon>Metazoa</taxon>
        <taxon>Ecdysozoa</taxon>
        <taxon>Nematoda</taxon>
        <taxon>Chromadorea</taxon>
        <taxon>Rhabditida</taxon>
        <taxon>Tylenchina</taxon>
        <taxon>Panagrolaimomorpha</taxon>
        <taxon>Strongyloidoidea</taxon>
        <taxon>Steinernematidae</taxon>
        <taxon>Steinernema</taxon>
    </lineage>
</organism>
<feature type="compositionally biased region" description="Low complexity" evidence="11">
    <location>
        <begin position="909"/>
        <end position="918"/>
    </location>
</feature>
<dbReference type="Gene3D" id="3.80.10.10">
    <property type="entry name" value="Ribonuclease Inhibitor"/>
    <property type="match status" value="1"/>
</dbReference>
<dbReference type="InterPro" id="IPR017452">
    <property type="entry name" value="GPCR_Rhodpsn_7TM"/>
</dbReference>
<dbReference type="GO" id="GO:0009755">
    <property type="term" value="P:hormone-mediated signaling pathway"/>
    <property type="evidence" value="ECO:0007669"/>
    <property type="project" value="TreeGrafter"/>
</dbReference>
<evidence type="ECO:0000256" key="11">
    <source>
        <dbReference type="SAM" id="MobiDB-lite"/>
    </source>
</evidence>
<protein>
    <recommendedName>
        <fullName evidence="14">G-protein coupled receptors family 1 profile domain-containing protein</fullName>
    </recommendedName>
</protein>
<feature type="domain" description="G-protein coupled receptors family 1 profile" evidence="14">
    <location>
        <begin position="458"/>
        <end position="705"/>
    </location>
</feature>
<feature type="transmembrane region" description="Helical" evidence="12">
    <location>
        <begin position="607"/>
        <end position="633"/>
    </location>
</feature>
<feature type="transmembrane region" description="Helical" evidence="12">
    <location>
        <begin position="654"/>
        <end position="676"/>
    </location>
</feature>
<name>A0A4U5NZ86_STECR</name>
<evidence type="ECO:0000256" key="4">
    <source>
        <dbReference type="ARBA" id="ARBA00022692"/>
    </source>
</evidence>
<keyword evidence="5" id="KW-0677">Repeat</keyword>
<keyword evidence="10" id="KW-0807">Transducer</keyword>
<keyword evidence="3" id="KW-0433">Leucine-rich repeat</keyword>
<keyword evidence="4 12" id="KW-0812">Transmembrane</keyword>
<evidence type="ECO:0000256" key="9">
    <source>
        <dbReference type="ARBA" id="ARBA00023170"/>
    </source>
</evidence>
<dbReference type="GO" id="GO:0016500">
    <property type="term" value="F:protein-hormone receptor activity"/>
    <property type="evidence" value="ECO:0007669"/>
    <property type="project" value="InterPro"/>
</dbReference>
<dbReference type="Proteomes" id="UP000298663">
    <property type="component" value="Unassembled WGS sequence"/>
</dbReference>
<dbReference type="PANTHER" id="PTHR24372">
    <property type="entry name" value="GLYCOPROTEIN HORMONE RECEPTOR"/>
    <property type="match status" value="1"/>
</dbReference>
<dbReference type="PRINTS" id="PR00237">
    <property type="entry name" value="GPCRRHODOPSN"/>
</dbReference>
<comment type="caution">
    <text evidence="15">The sequence shown here is derived from an EMBL/GenBank/DDBJ whole genome shotgun (WGS) entry which is preliminary data.</text>
</comment>
<keyword evidence="2" id="KW-1003">Cell membrane</keyword>
<reference evidence="15 16" key="1">
    <citation type="journal article" date="2015" name="Genome Biol.">
        <title>Comparative genomics of Steinernema reveals deeply conserved gene regulatory networks.</title>
        <authorList>
            <person name="Dillman A.R."/>
            <person name="Macchietto M."/>
            <person name="Porter C.F."/>
            <person name="Rogers A."/>
            <person name="Williams B."/>
            <person name="Antoshechkin I."/>
            <person name="Lee M.M."/>
            <person name="Goodwin Z."/>
            <person name="Lu X."/>
            <person name="Lewis E.E."/>
            <person name="Goodrich-Blair H."/>
            <person name="Stock S.P."/>
            <person name="Adams B.J."/>
            <person name="Sternberg P.W."/>
            <person name="Mortazavi A."/>
        </authorList>
    </citation>
    <scope>NUCLEOTIDE SEQUENCE [LARGE SCALE GENOMIC DNA]</scope>
    <source>
        <strain evidence="15 16">ALL</strain>
    </source>
</reference>
<evidence type="ECO:0000259" key="14">
    <source>
        <dbReference type="PROSITE" id="PS50262"/>
    </source>
</evidence>
<dbReference type="GO" id="GO:0008528">
    <property type="term" value="F:G protein-coupled peptide receptor activity"/>
    <property type="evidence" value="ECO:0007669"/>
    <property type="project" value="TreeGrafter"/>
</dbReference>
<dbReference type="Pfam" id="PF13306">
    <property type="entry name" value="LRR_5"/>
    <property type="match status" value="2"/>
</dbReference>
<dbReference type="GO" id="GO:0007189">
    <property type="term" value="P:adenylate cyclase-activating G protein-coupled receptor signaling pathway"/>
    <property type="evidence" value="ECO:0007669"/>
    <property type="project" value="TreeGrafter"/>
</dbReference>
<dbReference type="PROSITE" id="PS50262">
    <property type="entry name" value="G_PROTEIN_RECEP_F1_2"/>
    <property type="match status" value="1"/>
</dbReference>